<evidence type="ECO:0000256" key="2">
    <source>
        <dbReference type="ARBA" id="ARBA00022448"/>
    </source>
</evidence>
<dbReference type="Proteomes" id="UP000298616">
    <property type="component" value="Chromosome"/>
</dbReference>
<evidence type="ECO:0000313" key="8">
    <source>
        <dbReference type="Proteomes" id="UP000298616"/>
    </source>
</evidence>
<dbReference type="GO" id="GO:0016887">
    <property type="term" value="F:ATP hydrolysis activity"/>
    <property type="evidence" value="ECO:0007669"/>
    <property type="project" value="InterPro"/>
</dbReference>
<keyword evidence="4" id="KW-0547">Nucleotide-binding</keyword>
<dbReference type="CDD" id="cd03269">
    <property type="entry name" value="ABC_putative_ATPase"/>
    <property type="match status" value="1"/>
</dbReference>
<comment type="similarity">
    <text evidence="1">Belongs to the ABC transporter superfamily.</text>
</comment>
<gene>
    <name evidence="7" type="ORF">DCC35_05890</name>
</gene>
<dbReference type="AlphaFoldDB" id="A0A4D7K4F9"/>
<dbReference type="InterPro" id="IPR003439">
    <property type="entry name" value="ABC_transporter-like_ATP-bd"/>
</dbReference>
<proteinExistence type="inferred from homology"/>
<evidence type="ECO:0000256" key="1">
    <source>
        <dbReference type="ARBA" id="ARBA00005417"/>
    </source>
</evidence>
<evidence type="ECO:0000313" key="7">
    <source>
        <dbReference type="EMBL" id="QCK14308.1"/>
    </source>
</evidence>
<dbReference type="InterPro" id="IPR003593">
    <property type="entry name" value="AAA+_ATPase"/>
</dbReference>
<keyword evidence="2" id="KW-0813">Transport</keyword>
<accession>A0A4D7K4F9</accession>
<dbReference type="InterPro" id="IPR025302">
    <property type="entry name" value="DrrA1/2-like_C"/>
</dbReference>
<feature type="domain" description="ABC transporter" evidence="6">
    <location>
        <begin position="5"/>
        <end position="232"/>
    </location>
</feature>
<sequence>MKPIVEAKHITKSYGKNIALDDITLEIHSGKIFGLLGPNGAGKTTFIRILTSIIAPDKGKILINGKELNSHTIEKIGYLPEERGLYKKMKVGEQLMYLAGLKGMKKKEAKEAIISWMKRFEMKGWWNKTVQDLSKGMQQKVQFISTVVHDPDLIILDEPFSGFDPVNANLVRDEIIRLKGEGKTIILSTHRMESVEELCDEIAMINNSKLILYGEKNEIKNQHKQNIWTIGHAEGNLNLTSGEVVHTFLANGEQRTDVKLNFDHGANDLLKEVIDQKEVFSFNEKLPTINDIFIQSVNKKNE</sequence>
<name>A0A4D7K4F9_9BACT</name>
<dbReference type="SMART" id="SM00382">
    <property type="entry name" value="AAA"/>
    <property type="match status" value="1"/>
</dbReference>
<dbReference type="GO" id="GO:0005524">
    <property type="term" value="F:ATP binding"/>
    <property type="evidence" value="ECO:0007669"/>
    <property type="project" value="UniProtKB-KW"/>
</dbReference>
<dbReference type="PROSITE" id="PS50893">
    <property type="entry name" value="ABC_TRANSPORTER_2"/>
    <property type="match status" value="1"/>
</dbReference>
<organism evidence="7 8">
    <name type="scientific">Mangrovivirga cuniculi</name>
    <dbReference type="NCBI Taxonomy" id="2715131"/>
    <lineage>
        <taxon>Bacteria</taxon>
        <taxon>Pseudomonadati</taxon>
        <taxon>Bacteroidota</taxon>
        <taxon>Cytophagia</taxon>
        <taxon>Cytophagales</taxon>
        <taxon>Mangrovivirgaceae</taxon>
        <taxon>Mangrovivirga</taxon>
    </lineage>
</organism>
<dbReference type="KEGG" id="fpf:DCC35_05890"/>
<evidence type="ECO:0000259" key="6">
    <source>
        <dbReference type="PROSITE" id="PS50893"/>
    </source>
</evidence>
<dbReference type="Pfam" id="PF13732">
    <property type="entry name" value="DrrA1-3_C"/>
    <property type="match status" value="1"/>
</dbReference>
<dbReference type="RefSeq" id="WP_137089897.1">
    <property type="nucleotide sequence ID" value="NZ_CP028923.1"/>
</dbReference>
<evidence type="ECO:0000256" key="3">
    <source>
        <dbReference type="ARBA" id="ARBA00022458"/>
    </source>
</evidence>
<dbReference type="EMBL" id="CP028923">
    <property type="protein sequence ID" value="QCK14308.1"/>
    <property type="molecule type" value="Genomic_DNA"/>
</dbReference>
<dbReference type="PANTHER" id="PTHR42711:SF5">
    <property type="entry name" value="ABC TRANSPORTER ATP-BINDING PROTEIN NATA"/>
    <property type="match status" value="1"/>
</dbReference>
<evidence type="ECO:0000256" key="4">
    <source>
        <dbReference type="ARBA" id="ARBA00022741"/>
    </source>
</evidence>
<dbReference type="Pfam" id="PF00005">
    <property type="entry name" value="ABC_tran"/>
    <property type="match status" value="1"/>
</dbReference>
<dbReference type="PROSITE" id="PS00211">
    <property type="entry name" value="ABC_TRANSPORTER_1"/>
    <property type="match status" value="1"/>
</dbReference>
<dbReference type="PANTHER" id="PTHR42711">
    <property type="entry name" value="ABC TRANSPORTER ATP-BINDING PROTEIN"/>
    <property type="match status" value="1"/>
</dbReference>
<dbReference type="SUPFAM" id="SSF52540">
    <property type="entry name" value="P-loop containing nucleoside triphosphate hydrolases"/>
    <property type="match status" value="1"/>
</dbReference>
<dbReference type="OrthoDB" id="9808363at2"/>
<evidence type="ECO:0000256" key="5">
    <source>
        <dbReference type="ARBA" id="ARBA00022840"/>
    </source>
</evidence>
<dbReference type="InterPro" id="IPR050763">
    <property type="entry name" value="ABC_transporter_ATP-binding"/>
</dbReference>
<keyword evidence="3" id="KW-0536">Nodulation</keyword>
<dbReference type="Gene3D" id="3.40.50.300">
    <property type="entry name" value="P-loop containing nucleotide triphosphate hydrolases"/>
    <property type="match status" value="1"/>
</dbReference>
<keyword evidence="8" id="KW-1185">Reference proteome</keyword>
<dbReference type="InterPro" id="IPR027417">
    <property type="entry name" value="P-loop_NTPase"/>
</dbReference>
<keyword evidence="5 7" id="KW-0067">ATP-binding</keyword>
<dbReference type="InterPro" id="IPR017871">
    <property type="entry name" value="ABC_transporter-like_CS"/>
</dbReference>
<protein>
    <submittedName>
        <fullName evidence="7">ABC transporter ATP-binding protein</fullName>
    </submittedName>
</protein>
<reference evidence="7 8" key="1">
    <citation type="submission" date="2018-04" db="EMBL/GenBank/DDBJ databases">
        <title>Complete genome uncultured novel isolate.</title>
        <authorList>
            <person name="Merlino G."/>
        </authorList>
    </citation>
    <scope>NUCLEOTIDE SEQUENCE [LARGE SCALE GENOMIC DNA]</scope>
    <source>
        <strain evidence="8">R1DC9</strain>
    </source>
</reference>